<dbReference type="OrthoDB" id="8740261at2"/>
<dbReference type="AlphaFoldDB" id="A0A1G9TDP4"/>
<dbReference type="PANTHER" id="PTHR30572">
    <property type="entry name" value="MEMBRANE COMPONENT OF TRANSPORTER-RELATED"/>
    <property type="match status" value="1"/>
</dbReference>
<dbReference type="STRING" id="563176.SAMN04488090_3522"/>
<dbReference type="InterPro" id="IPR050250">
    <property type="entry name" value="Macrolide_Exporter_MacB"/>
</dbReference>
<dbReference type="Pfam" id="PF12704">
    <property type="entry name" value="MacB_PCD"/>
    <property type="match status" value="1"/>
</dbReference>
<name>A0A1G9TDP4_9BACT</name>
<gene>
    <name evidence="10" type="ORF">SAMN04488090_3522</name>
</gene>
<dbReference type="PANTHER" id="PTHR30572:SF4">
    <property type="entry name" value="ABC TRANSPORTER PERMEASE YTRF"/>
    <property type="match status" value="1"/>
</dbReference>
<feature type="domain" description="MacB-like periplasmic core" evidence="9">
    <location>
        <begin position="20"/>
        <end position="239"/>
    </location>
</feature>
<feature type="transmembrane region" description="Helical" evidence="7">
    <location>
        <begin position="21"/>
        <end position="41"/>
    </location>
</feature>
<feature type="transmembrane region" description="Helical" evidence="7">
    <location>
        <begin position="373"/>
        <end position="394"/>
    </location>
</feature>
<evidence type="ECO:0000256" key="3">
    <source>
        <dbReference type="ARBA" id="ARBA00022692"/>
    </source>
</evidence>
<keyword evidence="2" id="KW-1003">Cell membrane</keyword>
<dbReference type="GO" id="GO:0022857">
    <property type="term" value="F:transmembrane transporter activity"/>
    <property type="evidence" value="ECO:0007669"/>
    <property type="project" value="TreeGrafter"/>
</dbReference>
<comment type="subcellular location">
    <subcellularLocation>
        <location evidence="1">Cell membrane</location>
        <topology evidence="1">Multi-pass membrane protein</topology>
    </subcellularLocation>
</comment>
<feature type="transmembrane region" description="Helical" evidence="7">
    <location>
        <begin position="279"/>
        <end position="299"/>
    </location>
</feature>
<evidence type="ECO:0000256" key="5">
    <source>
        <dbReference type="ARBA" id="ARBA00023136"/>
    </source>
</evidence>
<feature type="domain" description="ABC3 transporter permease C-terminal" evidence="8">
    <location>
        <begin position="286"/>
        <end position="400"/>
    </location>
</feature>
<evidence type="ECO:0000259" key="8">
    <source>
        <dbReference type="Pfam" id="PF02687"/>
    </source>
</evidence>
<keyword evidence="11" id="KW-1185">Reference proteome</keyword>
<evidence type="ECO:0000313" key="10">
    <source>
        <dbReference type="EMBL" id="SDM45859.1"/>
    </source>
</evidence>
<dbReference type="InterPro" id="IPR025857">
    <property type="entry name" value="MacB_PCD"/>
</dbReference>
<evidence type="ECO:0000256" key="2">
    <source>
        <dbReference type="ARBA" id="ARBA00022475"/>
    </source>
</evidence>
<comment type="similarity">
    <text evidence="6">Belongs to the ABC-4 integral membrane protein family.</text>
</comment>
<keyword evidence="3 7" id="KW-0812">Transmembrane</keyword>
<dbReference type="RefSeq" id="WP_093205168.1">
    <property type="nucleotide sequence ID" value="NZ_FNGS01000006.1"/>
</dbReference>
<dbReference type="EMBL" id="FNGS01000006">
    <property type="protein sequence ID" value="SDM45859.1"/>
    <property type="molecule type" value="Genomic_DNA"/>
</dbReference>
<dbReference type="Proteomes" id="UP000198901">
    <property type="component" value="Unassembled WGS sequence"/>
</dbReference>
<protein>
    <submittedName>
        <fullName evidence="10">Putative ABC transport system permease protein</fullName>
    </submittedName>
</protein>
<dbReference type="InterPro" id="IPR003838">
    <property type="entry name" value="ABC3_permease_C"/>
</dbReference>
<keyword evidence="4 7" id="KW-1133">Transmembrane helix</keyword>
<evidence type="ECO:0000256" key="4">
    <source>
        <dbReference type="ARBA" id="ARBA00022989"/>
    </source>
</evidence>
<sequence length="409" mass="46088">MLLNYLKITFAVLKRHPFFTFVSLFGICFTMTVLIVVTAFVDDLASSGYPQPERDRNLYVNRVKLSSDQSQMMSNASLYLIRHYLDQLKTPDKIGFSGLMNTADTYLDDRKVRLYYKYSDANFWDVTRFKVLEGRLYTNEDLRRNEKVIVITNSARDELFGKNQSAVGKTIDLLNNTFRVIGVIQECSIVHFLLYGEVYIPYTFAHINPTDQNLMGPFTVILRAPSAEKVPAMHRELQDMVGRMPVPKDMKTLTIRADGYFETITRIQNSGSESTLQTFYLILATVALSFMLLPAVNLVNLNISRMMERASEIGIRKAFGASSGTLVWQFVTENVILTILGGILAILVSSGILALINGQGWIPGSDLAVNWRIVLYAFGLILFFGLLSGVYPAWRMSRLQIASALKGGE</sequence>
<dbReference type="GO" id="GO:0005886">
    <property type="term" value="C:plasma membrane"/>
    <property type="evidence" value="ECO:0007669"/>
    <property type="project" value="UniProtKB-SubCell"/>
</dbReference>
<evidence type="ECO:0000256" key="1">
    <source>
        <dbReference type="ARBA" id="ARBA00004651"/>
    </source>
</evidence>
<evidence type="ECO:0000256" key="6">
    <source>
        <dbReference type="ARBA" id="ARBA00038076"/>
    </source>
</evidence>
<accession>A0A1G9TDP4</accession>
<evidence type="ECO:0000256" key="7">
    <source>
        <dbReference type="SAM" id="Phobius"/>
    </source>
</evidence>
<organism evidence="10 11">
    <name type="scientific">Siphonobacter aquaeclarae</name>
    <dbReference type="NCBI Taxonomy" id="563176"/>
    <lineage>
        <taxon>Bacteria</taxon>
        <taxon>Pseudomonadati</taxon>
        <taxon>Bacteroidota</taxon>
        <taxon>Cytophagia</taxon>
        <taxon>Cytophagales</taxon>
        <taxon>Cytophagaceae</taxon>
        <taxon>Siphonobacter</taxon>
    </lineage>
</organism>
<evidence type="ECO:0000259" key="9">
    <source>
        <dbReference type="Pfam" id="PF12704"/>
    </source>
</evidence>
<proteinExistence type="inferred from homology"/>
<dbReference type="Pfam" id="PF02687">
    <property type="entry name" value="FtsX"/>
    <property type="match status" value="1"/>
</dbReference>
<evidence type="ECO:0000313" key="11">
    <source>
        <dbReference type="Proteomes" id="UP000198901"/>
    </source>
</evidence>
<keyword evidence="5 7" id="KW-0472">Membrane</keyword>
<feature type="transmembrane region" description="Helical" evidence="7">
    <location>
        <begin position="335"/>
        <end position="361"/>
    </location>
</feature>
<reference evidence="10 11" key="1">
    <citation type="submission" date="2016-10" db="EMBL/GenBank/DDBJ databases">
        <authorList>
            <person name="de Groot N.N."/>
        </authorList>
    </citation>
    <scope>NUCLEOTIDE SEQUENCE [LARGE SCALE GENOMIC DNA]</scope>
    <source>
        <strain evidence="10 11">DSM 21668</strain>
    </source>
</reference>